<protein>
    <submittedName>
        <fullName evidence="1">Uncharacterized protein</fullName>
    </submittedName>
</protein>
<evidence type="ECO:0000313" key="1">
    <source>
        <dbReference type="EMBL" id="KAG3204686.1"/>
    </source>
</evidence>
<dbReference type="Proteomes" id="UP000760860">
    <property type="component" value="Unassembled WGS sequence"/>
</dbReference>
<feature type="non-terminal residue" evidence="1">
    <location>
        <position position="1"/>
    </location>
</feature>
<comment type="caution">
    <text evidence="1">The sequence shown here is derived from an EMBL/GenBank/DDBJ whole genome shotgun (WGS) entry which is preliminary data.</text>
</comment>
<dbReference type="EMBL" id="RCMV01002094">
    <property type="protein sequence ID" value="KAG3204686.1"/>
    <property type="molecule type" value="Genomic_DNA"/>
</dbReference>
<organism evidence="1 2">
    <name type="scientific">Phytophthora cactorum</name>
    <dbReference type="NCBI Taxonomy" id="29920"/>
    <lineage>
        <taxon>Eukaryota</taxon>
        <taxon>Sar</taxon>
        <taxon>Stramenopiles</taxon>
        <taxon>Oomycota</taxon>
        <taxon>Peronosporomycetes</taxon>
        <taxon>Peronosporales</taxon>
        <taxon>Peronosporaceae</taxon>
        <taxon>Phytophthora</taxon>
    </lineage>
</organism>
<name>A0A8T1H2T9_9STRA</name>
<proteinExistence type="predicted"/>
<sequence length="15" mass="1781">MVAQTWSFGDSNQYF</sequence>
<evidence type="ECO:0000313" key="2">
    <source>
        <dbReference type="Proteomes" id="UP000760860"/>
    </source>
</evidence>
<accession>A0A8T1H2T9</accession>
<reference evidence="1" key="1">
    <citation type="submission" date="2018-05" db="EMBL/GenBank/DDBJ databases">
        <title>Effector identification in a new, highly contiguous assembly of the strawberry crown rot pathogen Phytophthora cactorum.</title>
        <authorList>
            <person name="Armitage A.D."/>
            <person name="Nellist C.F."/>
            <person name="Bates H."/>
            <person name="Vickerstaff R.J."/>
            <person name="Harrison R.J."/>
        </authorList>
    </citation>
    <scope>NUCLEOTIDE SEQUENCE</scope>
    <source>
        <strain evidence="1">P421</strain>
    </source>
</reference>
<gene>
    <name evidence="1" type="ORF">PC129_g22469</name>
</gene>